<accession>A0A931I764</accession>
<dbReference type="NCBIfam" id="NF041216">
    <property type="entry name" value="CU044_2847_fam"/>
    <property type="match status" value="1"/>
</dbReference>
<dbReference type="Proteomes" id="UP000655751">
    <property type="component" value="Unassembled WGS sequence"/>
</dbReference>
<evidence type="ECO:0000259" key="2">
    <source>
        <dbReference type="Pfam" id="PF19493"/>
    </source>
</evidence>
<gene>
    <name evidence="3" type="ORF">IT779_01890</name>
</gene>
<dbReference type="EMBL" id="JADMLG010000001">
    <property type="protein sequence ID" value="MBH0775037.1"/>
    <property type="molecule type" value="Genomic_DNA"/>
</dbReference>
<feature type="region of interest" description="Disordered" evidence="1">
    <location>
        <begin position="104"/>
        <end position="128"/>
    </location>
</feature>
<evidence type="ECO:0000256" key="1">
    <source>
        <dbReference type="SAM" id="MobiDB-lite"/>
    </source>
</evidence>
<organism evidence="3 4">
    <name type="scientific">Nocardia bovistercoris</name>
    <dbReference type="NCBI Taxonomy" id="2785916"/>
    <lineage>
        <taxon>Bacteria</taxon>
        <taxon>Bacillati</taxon>
        <taxon>Actinomycetota</taxon>
        <taxon>Actinomycetes</taxon>
        <taxon>Mycobacteriales</taxon>
        <taxon>Nocardiaceae</taxon>
        <taxon>Nocardia</taxon>
    </lineage>
</organism>
<evidence type="ECO:0000313" key="3">
    <source>
        <dbReference type="EMBL" id="MBH0775037.1"/>
    </source>
</evidence>
<dbReference type="Pfam" id="PF19493">
    <property type="entry name" value="Trypco1"/>
    <property type="match status" value="1"/>
</dbReference>
<sequence>MAGLAEMRFGGVEVLVETVRVPGSENTSTGTGGSSKMVDALDRARAVIGAAAASTANTVRELGEKTRPDRLEVEFGVGFSAKGDIIVASGTANMSLKVKLIYEAHPGPPGEDNGTENTGAEGAPTPTP</sequence>
<feature type="domain" description="Trypsin-co-occurring" evidence="2">
    <location>
        <begin position="11"/>
        <end position="102"/>
    </location>
</feature>
<dbReference type="RefSeq" id="WP_196147364.1">
    <property type="nucleotide sequence ID" value="NZ_JADMLG010000001.1"/>
</dbReference>
<proteinExistence type="predicted"/>
<protein>
    <recommendedName>
        <fullName evidence="2">Trypsin-co-occurring domain-containing protein</fullName>
    </recommendedName>
</protein>
<evidence type="ECO:0000313" key="4">
    <source>
        <dbReference type="Proteomes" id="UP000655751"/>
    </source>
</evidence>
<name>A0A931I764_9NOCA</name>
<dbReference type="InterPro" id="IPR045794">
    <property type="entry name" value="Trypco1"/>
</dbReference>
<dbReference type="AlphaFoldDB" id="A0A931I764"/>
<comment type="caution">
    <text evidence="3">The sequence shown here is derived from an EMBL/GenBank/DDBJ whole genome shotgun (WGS) entry which is preliminary data.</text>
</comment>
<keyword evidence="4" id="KW-1185">Reference proteome</keyword>
<reference evidence="3" key="1">
    <citation type="submission" date="2020-11" db="EMBL/GenBank/DDBJ databases">
        <title>Nocardia NEAU-351.nov., a novel actinomycete isolated from the cow dung.</title>
        <authorList>
            <person name="Zhang X."/>
        </authorList>
    </citation>
    <scope>NUCLEOTIDE SEQUENCE</scope>
    <source>
        <strain evidence="3">NEAU-351</strain>
    </source>
</reference>